<protein>
    <submittedName>
        <fullName evidence="1">Uncharacterized protein</fullName>
    </submittedName>
</protein>
<sequence>MYIYGLFFLYILFSNLYSYKMHFNACICISLSIFHSLSWRVEKYIF</sequence>
<dbReference type="Proteomes" id="UP000020773">
    <property type="component" value="Unassembled WGS sequence"/>
</dbReference>
<comment type="caution">
    <text evidence="1">The sequence shown here is derived from an EMBL/GenBank/DDBJ whole genome shotgun (WGS) entry which is preliminary data.</text>
</comment>
<proteinExistence type="predicted"/>
<evidence type="ECO:0000313" key="1">
    <source>
        <dbReference type="EMBL" id="EXY92344.1"/>
    </source>
</evidence>
<dbReference type="EMBL" id="JGDB01000017">
    <property type="protein sequence ID" value="EXY92344.1"/>
    <property type="molecule type" value="Genomic_DNA"/>
</dbReference>
<name>A0A015U6A1_BACFG</name>
<evidence type="ECO:0000313" key="2">
    <source>
        <dbReference type="Proteomes" id="UP000020773"/>
    </source>
</evidence>
<accession>A0A015U6A1</accession>
<organism evidence="1 2">
    <name type="scientific">Bacteroides fragilis str. 3998T(B)3</name>
    <dbReference type="NCBI Taxonomy" id="1339316"/>
    <lineage>
        <taxon>Bacteria</taxon>
        <taxon>Pseudomonadati</taxon>
        <taxon>Bacteroidota</taxon>
        <taxon>Bacteroidia</taxon>
        <taxon>Bacteroidales</taxon>
        <taxon>Bacteroidaceae</taxon>
        <taxon>Bacteroides</taxon>
    </lineage>
</organism>
<gene>
    <name evidence="1" type="ORF">M125_0898</name>
</gene>
<dbReference type="PATRIC" id="fig|1339316.3.peg.876"/>
<dbReference type="AlphaFoldDB" id="A0A015U6A1"/>
<reference evidence="1 2" key="1">
    <citation type="submission" date="2014-02" db="EMBL/GenBank/DDBJ databases">
        <authorList>
            <person name="Sears C."/>
            <person name="Carroll K."/>
            <person name="Sack B.R."/>
            <person name="Qadri F."/>
            <person name="Myers L.L."/>
            <person name="Chung G.-T."/>
            <person name="Escheverria P."/>
            <person name="Fraser C.M."/>
            <person name="Sadzewicz L."/>
            <person name="Shefchek K.A."/>
            <person name="Tallon L."/>
            <person name="Das S.P."/>
            <person name="Daugherty S."/>
            <person name="Mongodin E.F."/>
        </authorList>
    </citation>
    <scope>NUCLEOTIDE SEQUENCE [LARGE SCALE GENOMIC DNA]</scope>
    <source>
        <strain evidence="2">3998T(B)3</strain>
    </source>
</reference>